<feature type="transmembrane region" description="Helical" evidence="1">
    <location>
        <begin position="36"/>
        <end position="57"/>
    </location>
</feature>
<dbReference type="EMBL" id="FNYR01000006">
    <property type="protein sequence ID" value="SEI70487.1"/>
    <property type="molecule type" value="Genomic_DNA"/>
</dbReference>
<organism evidence="2 3">
    <name type="scientific">Halohasta litchfieldiae</name>
    <dbReference type="NCBI Taxonomy" id="1073996"/>
    <lineage>
        <taxon>Archaea</taxon>
        <taxon>Methanobacteriati</taxon>
        <taxon>Methanobacteriota</taxon>
        <taxon>Stenosarchaea group</taxon>
        <taxon>Halobacteria</taxon>
        <taxon>Halobacteriales</taxon>
        <taxon>Haloferacaceae</taxon>
        <taxon>Halohasta</taxon>
    </lineage>
</organism>
<keyword evidence="3" id="KW-1185">Reference proteome</keyword>
<accession>A0A1H6T079</accession>
<gene>
    <name evidence="2" type="ORF">SAMN05444271_10633</name>
</gene>
<proteinExistence type="predicted"/>
<dbReference type="AlphaFoldDB" id="A0A1H6T079"/>
<keyword evidence="1" id="KW-0812">Transmembrane</keyword>
<sequence length="112" mass="12253">MIYLGALVVSGLLVAPLISGMIYFDTARRSLSGSIRLLLVALFGISSFCGFLVPYVFNKQISYFYHYVIQPRPIAVTPSKSILISITIGVLTSVLLVGVYLGSIRFMPSETE</sequence>
<keyword evidence="1" id="KW-1133">Transmembrane helix</keyword>
<protein>
    <submittedName>
        <fullName evidence="2">Uncharacterized protein</fullName>
    </submittedName>
</protein>
<feature type="transmembrane region" description="Helical" evidence="1">
    <location>
        <begin position="6"/>
        <end position="24"/>
    </location>
</feature>
<evidence type="ECO:0000313" key="2">
    <source>
        <dbReference type="EMBL" id="SEI70487.1"/>
    </source>
</evidence>
<feature type="transmembrane region" description="Helical" evidence="1">
    <location>
        <begin position="82"/>
        <end position="102"/>
    </location>
</feature>
<evidence type="ECO:0000256" key="1">
    <source>
        <dbReference type="SAM" id="Phobius"/>
    </source>
</evidence>
<dbReference type="KEGG" id="hae:halTADL_0102"/>
<evidence type="ECO:0000313" key="3">
    <source>
        <dbReference type="Proteomes" id="UP000198888"/>
    </source>
</evidence>
<name>A0A1H6T079_9EURY</name>
<accession>A0A2H4PXU3</accession>
<dbReference type="Proteomes" id="UP000198888">
    <property type="component" value="Unassembled WGS sequence"/>
</dbReference>
<keyword evidence="1" id="KW-0472">Membrane</keyword>
<reference evidence="2 3" key="1">
    <citation type="submission" date="2016-10" db="EMBL/GenBank/DDBJ databases">
        <authorList>
            <person name="de Groot N.N."/>
        </authorList>
    </citation>
    <scope>NUCLEOTIDE SEQUENCE [LARGE SCALE GENOMIC DNA]</scope>
    <source>
        <strain evidence="2 3">DSM 22187</strain>
    </source>
</reference>